<name>A0ACC6VIR0_9EURY</name>
<organism evidence="1 2">
    <name type="scientific">Haloarcula sebkhae</name>
    <dbReference type="NCBI Taxonomy" id="932660"/>
    <lineage>
        <taxon>Archaea</taxon>
        <taxon>Methanobacteriati</taxon>
        <taxon>Methanobacteriota</taxon>
        <taxon>Stenosarchaea group</taxon>
        <taxon>Halobacteria</taxon>
        <taxon>Halobacteriales</taxon>
        <taxon>Haloarculaceae</taxon>
        <taxon>Haloarcula</taxon>
    </lineage>
</organism>
<dbReference type="Proteomes" id="UP001589559">
    <property type="component" value="Unassembled WGS sequence"/>
</dbReference>
<reference evidence="1" key="1">
    <citation type="submission" date="2024-09" db="EMBL/GenBank/DDBJ databases">
        <authorList>
            <person name="Sun Q."/>
            <person name="Mori K."/>
        </authorList>
    </citation>
    <scope>NUCLEOTIDE SEQUENCE</scope>
    <source>
        <strain evidence="1">JCM 19018</strain>
    </source>
</reference>
<evidence type="ECO:0000313" key="1">
    <source>
        <dbReference type="EMBL" id="MFB9811042.1"/>
    </source>
</evidence>
<proteinExistence type="predicted"/>
<sequence>MDASDYSLAGEQMECLLGVLDVHQPESVPRDIDAAHELLVPSVLTSRVAAVAVDTPEVVPIELDSRGNEWVVRLHIRDDEVLVREPFCGVKGRISNCFGADGTCGLVPAFGQPNIDFLVESDVWFLRLRLSCGTPRHIKYGLNYI</sequence>
<dbReference type="EMBL" id="JBHMAK010000002">
    <property type="protein sequence ID" value="MFB9811042.1"/>
    <property type="molecule type" value="Genomic_DNA"/>
</dbReference>
<keyword evidence="2" id="KW-1185">Reference proteome</keyword>
<gene>
    <name evidence="1" type="ORF">ACFFN7_06615</name>
</gene>
<evidence type="ECO:0000313" key="2">
    <source>
        <dbReference type="Proteomes" id="UP001589559"/>
    </source>
</evidence>
<comment type="caution">
    <text evidence="1">The sequence shown here is derived from an EMBL/GenBank/DDBJ whole genome shotgun (WGS) entry which is preliminary data.</text>
</comment>
<accession>A0ACC6VIR0</accession>
<protein>
    <submittedName>
        <fullName evidence="1">Uncharacterized protein</fullName>
    </submittedName>
</protein>